<dbReference type="Pfam" id="PF00254">
    <property type="entry name" value="FKBP_C"/>
    <property type="match status" value="1"/>
</dbReference>
<dbReference type="Proteomes" id="UP000176581">
    <property type="component" value="Unassembled WGS sequence"/>
</dbReference>
<evidence type="ECO:0000256" key="11">
    <source>
        <dbReference type="RuleBase" id="RU003914"/>
    </source>
</evidence>
<comment type="subcellular location">
    <subcellularLocation>
        <location evidence="9">Cytoplasm</location>
    </subcellularLocation>
    <text evidence="9">About half TF is bound to the ribosome near the polypeptide exit tunnel while the other half is free in the cytoplasm.</text>
</comment>
<sequence length="428" mass="48060">MKNNLKKLSNNQIRAAVELDQEDLKKYINKAESVLGGNLEIKGFRKGKAPKELFKKHLDSGRVKALALEIAVQDSLSDIIKDSSLDVLDTSQLSIEKNDSAQLKYSVLLDLFPEVVLADISKVKVKRQDVKVEEKEVEDALEVIKNSRSNFINKDDGEIAEEGDRVEIDFEARKNDQIIEGGISKNHPLIIGGRSFISGFEDKLTGMKKGEEKSFSLTAPADYFYKEVAGKELTFKVKMNDIKEVVRPEANDDFARSLGRFASLRELKESVKEGLTQEKKTKDNQKLRLEILDNIISHSTIEVPDNLLNKQLGIMISDFDHTLHEKGLELGLYLAKIGKTQEELKEGWTKDAEKQVKTSLILRKLAKDLDIKATREEIEETAGQVIQSAIAKGEINQADIAPEKIKETIASRIVNEKALEYLESHCAV</sequence>
<evidence type="ECO:0000256" key="3">
    <source>
        <dbReference type="ARBA" id="ARBA00013194"/>
    </source>
</evidence>
<keyword evidence="7 9" id="KW-0413">Isomerase</keyword>
<keyword evidence="9 11" id="KW-0132">Cell division</keyword>
<dbReference type="GO" id="GO:0051301">
    <property type="term" value="P:cell division"/>
    <property type="evidence" value="ECO:0007669"/>
    <property type="project" value="UniProtKB-KW"/>
</dbReference>
<dbReference type="Pfam" id="PF05698">
    <property type="entry name" value="Trigger_C"/>
    <property type="match status" value="1"/>
</dbReference>
<evidence type="ECO:0000313" key="14">
    <source>
        <dbReference type="Proteomes" id="UP000176581"/>
    </source>
</evidence>
<keyword evidence="6 9" id="KW-0143">Chaperone</keyword>
<evidence type="ECO:0000256" key="1">
    <source>
        <dbReference type="ARBA" id="ARBA00000971"/>
    </source>
</evidence>
<dbReference type="Gene3D" id="3.10.50.40">
    <property type="match status" value="1"/>
</dbReference>
<gene>
    <name evidence="9" type="primary">tig</name>
    <name evidence="13" type="ORF">A3J47_03250</name>
</gene>
<dbReference type="SUPFAM" id="SSF102735">
    <property type="entry name" value="Trigger factor ribosome-binding domain"/>
    <property type="match status" value="1"/>
</dbReference>
<evidence type="ECO:0000256" key="5">
    <source>
        <dbReference type="ARBA" id="ARBA00023110"/>
    </source>
</evidence>
<comment type="catalytic activity">
    <reaction evidence="1 9 10">
        <text>[protein]-peptidylproline (omega=180) = [protein]-peptidylproline (omega=0)</text>
        <dbReference type="Rhea" id="RHEA:16237"/>
        <dbReference type="Rhea" id="RHEA-COMP:10747"/>
        <dbReference type="Rhea" id="RHEA-COMP:10748"/>
        <dbReference type="ChEBI" id="CHEBI:83833"/>
        <dbReference type="ChEBI" id="CHEBI:83834"/>
        <dbReference type="EC" id="5.2.1.8"/>
    </reaction>
</comment>
<comment type="caution">
    <text evidence="13">The sequence shown here is derived from an EMBL/GenBank/DDBJ whole genome shotgun (WGS) entry which is preliminary data.</text>
</comment>
<dbReference type="InterPro" id="IPR037041">
    <property type="entry name" value="Trigger_fac_C_sf"/>
</dbReference>
<accession>A0A1F8FU57</accession>
<keyword evidence="9 11" id="KW-0131">Cell cycle</keyword>
<reference evidence="13 14" key="1">
    <citation type="journal article" date="2016" name="Nat. Commun.">
        <title>Thousands of microbial genomes shed light on interconnected biogeochemical processes in an aquifer system.</title>
        <authorList>
            <person name="Anantharaman K."/>
            <person name="Brown C.T."/>
            <person name="Hug L.A."/>
            <person name="Sharon I."/>
            <person name="Castelle C.J."/>
            <person name="Probst A.J."/>
            <person name="Thomas B.C."/>
            <person name="Singh A."/>
            <person name="Wilkins M.J."/>
            <person name="Karaoz U."/>
            <person name="Brodie E.L."/>
            <person name="Williams K.H."/>
            <person name="Hubbard S.S."/>
            <person name="Banfield J.F."/>
        </authorList>
    </citation>
    <scope>NUCLEOTIDE SEQUENCE [LARGE SCALE GENOMIC DNA]</scope>
</reference>
<dbReference type="NCBIfam" id="TIGR00115">
    <property type="entry name" value="tig"/>
    <property type="match status" value="1"/>
</dbReference>
<dbReference type="PIRSF" id="PIRSF003095">
    <property type="entry name" value="Trigger_factor"/>
    <property type="match status" value="1"/>
</dbReference>
<evidence type="ECO:0000256" key="10">
    <source>
        <dbReference type="PROSITE-ProRule" id="PRU00277"/>
    </source>
</evidence>
<dbReference type="InterPro" id="IPR005215">
    <property type="entry name" value="Trig_fac"/>
</dbReference>
<dbReference type="SUPFAM" id="SSF54534">
    <property type="entry name" value="FKBP-like"/>
    <property type="match status" value="1"/>
</dbReference>
<dbReference type="PROSITE" id="PS50059">
    <property type="entry name" value="FKBP_PPIASE"/>
    <property type="match status" value="1"/>
</dbReference>
<dbReference type="HAMAP" id="MF_00303">
    <property type="entry name" value="Trigger_factor_Tig"/>
    <property type="match status" value="1"/>
</dbReference>
<dbReference type="AlphaFoldDB" id="A0A1F8FU57"/>
<evidence type="ECO:0000256" key="7">
    <source>
        <dbReference type="ARBA" id="ARBA00023235"/>
    </source>
</evidence>
<name>A0A1F8FU57_9BACT</name>
<dbReference type="InterPro" id="IPR008881">
    <property type="entry name" value="Trigger_fac_ribosome-bd_bac"/>
</dbReference>
<proteinExistence type="inferred from homology"/>
<comment type="similarity">
    <text evidence="2 9 11">Belongs to the FKBP-type PPIase family. Tig subfamily.</text>
</comment>
<evidence type="ECO:0000259" key="12">
    <source>
        <dbReference type="PROSITE" id="PS50059"/>
    </source>
</evidence>
<dbReference type="GO" id="GO:0005737">
    <property type="term" value="C:cytoplasm"/>
    <property type="evidence" value="ECO:0007669"/>
    <property type="project" value="UniProtKB-SubCell"/>
</dbReference>
<dbReference type="InterPro" id="IPR027304">
    <property type="entry name" value="Trigger_fact/SurA_dom_sf"/>
</dbReference>
<dbReference type="EMBL" id="MGJV01000001">
    <property type="protein sequence ID" value="OGN16098.1"/>
    <property type="molecule type" value="Genomic_DNA"/>
</dbReference>
<dbReference type="EC" id="5.2.1.8" evidence="3 9"/>
<evidence type="ECO:0000256" key="6">
    <source>
        <dbReference type="ARBA" id="ARBA00023186"/>
    </source>
</evidence>
<dbReference type="InterPro" id="IPR046357">
    <property type="entry name" value="PPIase_dom_sf"/>
</dbReference>
<dbReference type="InterPro" id="IPR036611">
    <property type="entry name" value="Trigger_fac_ribosome-bd_sf"/>
</dbReference>
<dbReference type="GO" id="GO:0006457">
    <property type="term" value="P:protein folding"/>
    <property type="evidence" value="ECO:0007669"/>
    <property type="project" value="UniProtKB-UniRule"/>
</dbReference>
<dbReference type="GO" id="GO:0003755">
    <property type="term" value="F:peptidyl-prolyl cis-trans isomerase activity"/>
    <property type="evidence" value="ECO:0007669"/>
    <property type="project" value="UniProtKB-UniRule"/>
</dbReference>
<evidence type="ECO:0000313" key="13">
    <source>
        <dbReference type="EMBL" id="OGN16098.1"/>
    </source>
</evidence>
<dbReference type="Pfam" id="PF05697">
    <property type="entry name" value="Trigger_N"/>
    <property type="match status" value="1"/>
</dbReference>
<dbReference type="InterPro" id="IPR008880">
    <property type="entry name" value="Trigger_fac_C"/>
</dbReference>
<evidence type="ECO:0000256" key="4">
    <source>
        <dbReference type="ARBA" id="ARBA00016902"/>
    </source>
</evidence>
<dbReference type="SUPFAM" id="SSF109998">
    <property type="entry name" value="Triger factor/SurA peptide-binding domain-like"/>
    <property type="match status" value="1"/>
</dbReference>
<dbReference type="GO" id="GO:0015031">
    <property type="term" value="P:protein transport"/>
    <property type="evidence" value="ECO:0007669"/>
    <property type="project" value="UniProtKB-UniRule"/>
</dbReference>
<keyword evidence="5 9" id="KW-0697">Rotamase</keyword>
<comment type="domain">
    <text evidence="9">Consists of 3 domains; the N-terminus binds the ribosome, the middle domain has PPIase activity, while the C-terminus has intrinsic chaperone activity on its own.</text>
</comment>
<protein>
    <recommendedName>
        <fullName evidence="4 9">Trigger factor</fullName>
        <shortName evidence="9">TF</shortName>
        <ecNumber evidence="3 9">5.2.1.8</ecNumber>
    </recommendedName>
    <alternativeName>
        <fullName evidence="8 9">PPIase</fullName>
    </alternativeName>
</protein>
<dbReference type="InterPro" id="IPR001179">
    <property type="entry name" value="PPIase_FKBP_dom"/>
</dbReference>
<keyword evidence="9" id="KW-0963">Cytoplasm</keyword>
<feature type="domain" description="PPIase FKBP-type" evidence="12">
    <location>
        <begin position="163"/>
        <end position="223"/>
    </location>
</feature>
<comment type="function">
    <text evidence="9">Involved in protein export. Acts as a chaperone by maintaining the newly synthesized protein in an open conformation. Functions as a peptidyl-prolyl cis-trans isomerase.</text>
</comment>
<evidence type="ECO:0000256" key="8">
    <source>
        <dbReference type="ARBA" id="ARBA00029986"/>
    </source>
</evidence>
<dbReference type="Gene3D" id="1.10.3120.10">
    <property type="entry name" value="Trigger factor, C-terminal domain"/>
    <property type="match status" value="1"/>
</dbReference>
<dbReference type="Gene3D" id="3.30.70.1050">
    <property type="entry name" value="Trigger factor ribosome-binding domain"/>
    <property type="match status" value="1"/>
</dbReference>
<evidence type="ECO:0000256" key="9">
    <source>
        <dbReference type="HAMAP-Rule" id="MF_00303"/>
    </source>
</evidence>
<organism evidence="13 14">
    <name type="scientific">Candidatus Yanofskybacteria bacterium RIFCSPHIGHO2_02_FULL_43_22</name>
    <dbReference type="NCBI Taxonomy" id="1802681"/>
    <lineage>
        <taxon>Bacteria</taxon>
        <taxon>Candidatus Yanofskyibacteriota</taxon>
    </lineage>
</organism>
<evidence type="ECO:0000256" key="2">
    <source>
        <dbReference type="ARBA" id="ARBA00005464"/>
    </source>
</evidence>